<protein>
    <submittedName>
        <fullName evidence="1">Uncharacterized protein</fullName>
    </submittedName>
</protein>
<sequence>MPHLREDWDRIKHLLSSQLGRTVHRSFVCGQWINLRIICSPGHHLCFPFKSGFYIGSLESEIKDSADVKSCSRLWSRC</sequence>
<keyword evidence="2" id="KW-1185">Reference proteome</keyword>
<evidence type="ECO:0000313" key="1">
    <source>
        <dbReference type="EMBL" id="RUP52344.1"/>
    </source>
</evidence>
<dbReference type="Proteomes" id="UP000268093">
    <property type="component" value="Unassembled WGS sequence"/>
</dbReference>
<dbReference type="AlphaFoldDB" id="A0A433DN96"/>
<evidence type="ECO:0000313" key="2">
    <source>
        <dbReference type="Proteomes" id="UP000268093"/>
    </source>
</evidence>
<organism evidence="1 2">
    <name type="scientific">Jimgerdemannia flammicorona</name>
    <dbReference type="NCBI Taxonomy" id="994334"/>
    <lineage>
        <taxon>Eukaryota</taxon>
        <taxon>Fungi</taxon>
        <taxon>Fungi incertae sedis</taxon>
        <taxon>Mucoromycota</taxon>
        <taxon>Mucoromycotina</taxon>
        <taxon>Endogonomycetes</taxon>
        <taxon>Endogonales</taxon>
        <taxon>Endogonaceae</taxon>
        <taxon>Jimgerdemannia</taxon>
    </lineage>
</organism>
<dbReference type="EMBL" id="RBNI01000051">
    <property type="protein sequence ID" value="RUP52344.1"/>
    <property type="molecule type" value="Genomic_DNA"/>
</dbReference>
<reference evidence="1 2" key="1">
    <citation type="journal article" date="2018" name="New Phytol.">
        <title>Phylogenomics of Endogonaceae and evolution of mycorrhizas within Mucoromycota.</title>
        <authorList>
            <person name="Chang Y."/>
            <person name="Desiro A."/>
            <person name="Na H."/>
            <person name="Sandor L."/>
            <person name="Lipzen A."/>
            <person name="Clum A."/>
            <person name="Barry K."/>
            <person name="Grigoriev I.V."/>
            <person name="Martin F.M."/>
            <person name="Stajich J.E."/>
            <person name="Smith M.E."/>
            <person name="Bonito G."/>
            <person name="Spatafora J.W."/>
        </authorList>
    </citation>
    <scope>NUCLEOTIDE SEQUENCE [LARGE SCALE GENOMIC DNA]</scope>
    <source>
        <strain evidence="1 2">GMNB39</strain>
    </source>
</reference>
<name>A0A433DN96_9FUNG</name>
<gene>
    <name evidence="1" type="ORF">BC936DRAFT_146266</name>
</gene>
<comment type="caution">
    <text evidence="1">The sequence shown here is derived from an EMBL/GenBank/DDBJ whole genome shotgun (WGS) entry which is preliminary data.</text>
</comment>
<proteinExistence type="predicted"/>
<accession>A0A433DN96</accession>